<gene>
    <name evidence="1" type="ORF">AAG570_003446</name>
</gene>
<dbReference type="AlphaFoldDB" id="A0ABD0Y3T0"/>
<organism evidence="1 2">
    <name type="scientific">Ranatra chinensis</name>
    <dbReference type="NCBI Taxonomy" id="642074"/>
    <lineage>
        <taxon>Eukaryota</taxon>
        <taxon>Metazoa</taxon>
        <taxon>Ecdysozoa</taxon>
        <taxon>Arthropoda</taxon>
        <taxon>Hexapoda</taxon>
        <taxon>Insecta</taxon>
        <taxon>Pterygota</taxon>
        <taxon>Neoptera</taxon>
        <taxon>Paraneoptera</taxon>
        <taxon>Hemiptera</taxon>
        <taxon>Heteroptera</taxon>
        <taxon>Panheteroptera</taxon>
        <taxon>Nepomorpha</taxon>
        <taxon>Nepidae</taxon>
        <taxon>Ranatrinae</taxon>
        <taxon>Ranatra</taxon>
    </lineage>
</organism>
<sequence length="101" mass="11781">MASKRRNVLEKRGGQYRDISWDQMKKGNGLRSKGIFFQQAAALEPEEFAGRFLRRAPSGGLEFQMDHFLRHAKYSRGNVLRFARFRAHDTEYKTISNKSID</sequence>
<proteinExistence type="predicted"/>
<evidence type="ECO:0000313" key="1">
    <source>
        <dbReference type="EMBL" id="KAL1122040.1"/>
    </source>
</evidence>
<protein>
    <submittedName>
        <fullName evidence="1">Uncharacterized protein</fullName>
    </submittedName>
</protein>
<dbReference type="EMBL" id="JBFDAA010000014">
    <property type="protein sequence ID" value="KAL1122040.1"/>
    <property type="molecule type" value="Genomic_DNA"/>
</dbReference>
<accession>A0ABD0Y3T0</accession>
<keyword evidence="2" id="KW-1185">Reference proteome</keyword>
<reference evidence="1 2" key="1">
    <citation type="submission" date="2024-07" db="EMBL/GenBank/DDBJ databases">
        <title>Chromosome-level genome assembly of the water stick insect Ranatra chinensis (Heteroptera: Nepidae).</title>
        <authorList>
            <person name="Liu X."/>
        </authorList>
    </citation>
    <scope>NUCLEOTIDE SEQUENCE [LARGE SCALE GENOMIC DNA]</scope>
    <source>
        <strain evidence="1">Cailab_2021Rc</strain>
        <tissue evidence="1">Muscle</tissue>
    </source>
</reference>
<name>A0ABD0Y3T0_9HEMI</name>
<evidence type="ECO:0000313" key="2">
    <source>
        <dbReference type="Proteomes" id="UP001558652"/>
    </source>
</evidence>
<dbReference type="Proteomes" id="UP001558652">
    <property type="component" value="Unassembled WGS sequence"/>
</dbReference>
<comment type="caution">
    <text evidence="1">The sequence shown here is derived from an EMBL/GenBank/DDBJ whole genome shotgun (WGS) entry which is preliminary data.</text>
</comment>